<dbReference type="OrthoDB" id="350057at2157"/>
<gene>
    <name evidence="1" type="ORF">SAMN05216388_102831</name>
</gene>
<reference evidence="2" key="1">
    <citation type="submission" date="2016-10" db="EMBL/GenBank/DDBJ databases">
        <authorList>
            <person name="Varghese N."/>
            <person name="Submissions S."/>
        </authorList>
    </citation>
    <scope>NUCLEOTIDE SEQUENCE [LARGE SCALE GENOMIC DNA]</scope>
    <source>
        <strain evidence="2">IBRC-M 10043</strain>
    </source>
</reference>
<dbReference type="EMBL" id="FOCX01000028">
    <property type="protein sequence ID" value="SEP03664.1"/>
    <property type="molecule type" value="Genomic_DNA"/>
</dbReference>
<dbReference type="GeneID" id="301161735"/>
<organism evidence="1 2">
    <name type="scientific">Halorientalis persicus</name>
    <dbReference type="NCBI Taxonomy" id="1367881"/>
    <lineage>
        <taxon>Archaea</taxon>
        <taxon>Methanobacteriati</taxon>
        <taxon>Methanobacteriota</taxon>
        <taxon>Stenosarchaea group</taxon>
        <taxon>Halobacteria</taxon>
        <taxon>Halobacteriales</taxon>
        <taxon>Haloarculaceae</taxon>
        <taxon>Halorientalis</taxon>
    </lineage>
</organism>
<proteinExistence type="predicted"/>
<keyword evidence="2" id="KW-1185">Reference proteome</keyword>
<dbReference type="AlphaFoldDB" id="A0A1H8ULB2"/>
<accession>A0A1H8ULB2</accession>
<name>A0A1H8ULB2_9EURY</name>
<dbReference type="Proteomes" id="UP000198775">
    <property type="component" value="Unassembled WGS sequence"/>
</dbReference>
<evidence type="ECO:0000313" key="2">
    <source>
        <dbReference type="Proteomes" id="UP000198775"/>
    </source>
</evidence>
<protein>
    <submittedName>
        <fullName evidence="1">Uncharacterized protein</fullName>
    </submittedName>
</protein>
<evidence type="ECO:0000313" key="1">
    <source>
        <dbReference type="EMBL" id="SEP03664.1"/>
    </source>
</evidence>
<sequence>MSVFLIQTNGREISEDAKPEYIRGAMGPTFVDEPLRHHRYFNANPYWKREGYERRDAWETATGGDTALLYCSSSVNDHPTCLSHILPIENKQIDSKGALLEFETSIEIKPKINYQDIQRLVDQGEFSEKMSYCGQQGFNFTQVAPSDLDKVNDLTTQV</sequence>
<dbReference type="RefSeq" id="WP_092663541.1">
    <property type="nucleotide sequence ID" value="NZ_FOCX01000028.1"/>
</dbReference>